<name>A0ACA9Q3K7_9GLOM</name>
<protein>
    <submittedName>
        <fullName evidence="1">17140_t:CDS:1</fullName>
    </submittedName>
</protein>
<proteinExistence type="predicted"/>
<comment type="caution">
    <text evidence="1">The sequence shown here is derived from an EMBL/GenBank/DDBJ whole genome shotgun (WGS) entry which is preliminary data.</text>
</comment>
<accession>A0ACA9Q3K7</accession>
<feature type="non-terminal residue" evidence="1">
    <location>
        <position position="48"/>
    </location>
</feature>
<gene>
    <name evidence="1" type="ORF">DHETER_LOCUS13224</name>
</gene>
<organism evidence="1 2">
    <name type="scientific">Dentiscutata heterogama</name>
    <dbReference type="NCBI Taxonomy" id="1316150"/>
    <lineage>
        <taxon>Eukaryota</taxon>
        <taxon>Fungi</taxon>
        <taxon>Fungi incertae sedis</taxon>
        <taxon>Mucoromycota</taxon>
        <taxon>Glomeromycotina</taxon>
        <taxon>Glomeromycetes</taxon>
        <taxon>Diversisporales</taxon>
        <taxon>Gigasporaceae</taxon>
        <taxon>Dentiscutata</taxon>
    </lineage>
</organism>
<reference evidence="1" key="1">
    <citation type="submission" date="2021-06" db="EMBL/GenBank/DDBJ databases">
        <authorList>
            <person name="Kallberg Y."/>
            <person name="Tangrot J."/>
            <person name="Rosling A."/>
        </authorList>
    </citation>
    <scope>NUCLEOTIDE SEQUENCE</scope>
    <source>
        <strain evidence="1">IL203A</strain>
    </source>
</reference>
<sequence>MKRSRQSKSSITVHTKVEENPSEFRIENNILFCNFCDHLKSTIDYHLK</sequence>
<dbReference type="Proteomes" id="UP000789702">
    <property type="component" value="Unassembled WGS sequence"/>
</dbReference>
<evidence type="ECO:0000313" key="2">
    <source>
        <dbReference type="Proteomes" id="UP000789702"/>
    </source>
</evidence>
<evidence type="ECO:0000313" key="1">
    <source>
        <dbReference type="EMBL" id="CAG8727476.1"/>
    </source>
</evidence>
<dbReference type="EMBL" id="CAJVPU010035309">
    <property type="protein sequence ID" value="CAG8727476.1"/>
    <property type="molecule type" value="Genomic_DNA"/>
</dbReference>
<keyword evidence="2" id="KW-1185">Reference proteome</keyword>